<evidence type="ECO:0000256" key="3">
    <source>
        <dbReference type="ARBA" id="ARBA00022525"/>
    </source>
</evidence>
<dbReference type="Pfam" id="PF00190">
    <property type="entry name" value="Cupin_1"/>
    <property type="match status" value="1"/>
</dbReference>
<keyword evidence="5" id="KW-0464">Manganese</keyword>
<evidence type="ECO:0000313" key="9">
    <source>
        <dbReference type="Proteomes" id="UP001345013"/>
    </source>
</evidence>
<comment type="similarity">
    <text evidence="2">Belongs to the germin family.</text>
</comment>
<name>A0ABR0KJV4_9EURO</name>
<evidence type="ECO:0000313" key="8">
    <source>
        <dbReference type="EMBL" id="KAK5098601.1"/>
    </source>
</evidence>
<dbReference type="PRINTS" id="PR00325">
    <property type="entry name" value="GERMIN"/>
</dbReference>
<dbReference type="Gene3D" id="2.60.120.10">
    <property type="entry name" value="Jelly Rolls"/>
    <property type="match status" value="1"/>
</dbReference>
<keyword evidence="9" id="KW-1185">Reference proteome</keyword>
<accession>A0ABR0KJV4</accession>
<dbReference type="SUPFAM" id="SSF51182">
    <property type="entry name" value="RmlC-like cupins"/>
    <property type="match status" value="1"/>
</dbReference>
<evidence type="ECO:0000259" key="7">
    <source>
        <dbReference type="SMART" id="SM00835"/>
    </source>
</evidence>
<proteinExistence type="inferred from homology"/>
<protein>
    <recommendedName>
        <fullName evidence="7">Cupin type-1 domain-containing protein</fullName>
    </recommendedName>
</protein>
<feature type="domain" description="Cupin type-1" evidence="7">
    <location>
        <begin position="103"/>
        <end position="252"/>
    </location>
</feature>
<evidence type="ECO:0000256" key="4">
    <source>
        <dbReference type="ARBA" id="ARBA00022723"/>
    </source>
</evidence>
<dbReference type="EMBL" id="JAVRRG010000013">
    <property type="protein sequence ID" value="KAK5098601.1"/>
    <property type="molecule type" value="Genomic_DNA"/>
</dbReference>
<dbReference type="InterPro" id="IPR006045">
    <property type="entry name" value="Cupin_1"/>
</dbReference>
<dbReference type="InterPro" id="IPR001929">
    <property type="entry name" value="Germin"/>
</dbReference>
<gene>
    <name evidence="8" type="ORF">LTR24_001706</name>
</gene>
<evidence type="ECO:0000256" key="6">
    <source>
        <dbReference type="SAM" id="SignalP"/>
    </source>
</evidence>
<dbReference type="InterPro" id="IPR011051">
    <property type="entry name" value="RmlC_Cupin_sf"/>
</dbReference>
<evidence type="ECO:0000256" key="2">
    <source>
        <dbReference type="ARBA" id="ARBA00007456"/>
    </source>
</evidence>
<organism evidence="8 9">
    <name type="scientific">Lithohypha guttulata</name>
    <dbReference type="NCBI Taxonomy" id="1690604"/>
    <lineage>
        <taxon>Eukaryota</taxon>
        <taxon>Fungi</taxon>
        <taxon>Dikarya</taxon>
        <taxon>Ascomycota</taxon>
        <taxon>Pezizomycotina</taxon>
        <taxon>Eurotiomycetes</taxon>
        <taxon>Chaetothyriomycetidae</taxon>
        <taxon>Chaetothyriales</taxon>
        <taxon>Trichomeriaceae</taxon>
        <taxon>Lithohypha</taxon>
    </lineage>
</organism>
<keyword evidence="4" id="KW-0479">Metal-binding</keyword>
<keyword evidence="3" id="KW-0964">Secreted</keyword>
<dbReference type="Proteomes" id="UP001345013">
    <property type="component" value="Unassembled WGS sequence"/>
</dbReference>
<evidence type="ECO:0000256" key="1">
    <source>
        <dbReference type="ARBA" id="ARBA00004613"/>
    </source>
</evidence>
<dbReference type="PANTHER" id="PTHR31238">
    <property type="entry name" value="GERMIN-LIKE PROTEIN SUBFAMILY 3 MEMBER 3"/>
    <property type="match status" value="1"/>
</dbReference>
<comment type="caution">
    <text evidence="8">The sequence shown here is derived from an EMBL/GenBank/DDBJ whole genome shotgun (WGS) entry which is preliminary data.</text>
</comment>
<sequence>MHTSAIIIGALSAVTAYAKPVAQNGRWTPEWVNRNAEVSGPAPSAVSAAASLQSFSLLGVPTATPNPSPNAMLVAQLITAPSAADRITLLNDAKGNGTADFKFDLNPAANPAVAAQAGGEVITADRKRFAALTGLNVAVAGLFYQPCGLNPPHAHRATEVLTVATEGTLLGGFVFDNTFTTEISEEFSQFQSFVFPEGSMHWQMNQECHPVTAIAAFSNEDPGAITTANRFFQNTNQDVVLAALGFPEQITPDNFQAFQANIPAPFVKGIKQCYDKCGISY</sequence>
<keyword evidence="6" id="KW-0732">Signal</keyword>
<dbReference type="InterPro" id="IPR014710">
    <property type="entry name" value="RmlC-like_jellyroll"/>
</dbReference>
<dbReference type="CDD" id="cd02241">
    <property type="entry name" value="cupin_OxOx"/>
    <property type="match status" value="1"/>
</dbReference>
<reference evidence="8 9" key="1">
    <citation type="submission" date="2023-08" db="EMBL/GenBank/DDBJ databases">
        <title>Black Yeasts Isolated from many extreme environments.</title>
        <authorList>
            <person name="Coleine C."/>
            <person name="Stajich J.E."/>
            <person name="Selbmann L."/>
        </authorList>
    </citation>
    <scope>NUCLEOTIDE SEQUENCE [LARGE SCALE GENOMIC DNA]</scope>
    <source>
        <strain evidence="8 9">CCFEE 5885</strain>
    </source>
</reference>
<evidence type="ECO:0000256" key="5">
    <source>
        <dbReference type="ARBA" id="ARBA00023211"/>
    </source>
</evidence>
<feature type="chain" id="PRO_5046772449" description="Cupin type-1 domain-containing protein" evidence="6">
    <location>
        <begin position="19"/>
        <end position="281"/>
    </location>
</feature>
<feature type="signal peptide" evidence="6">
    <location>
        <begin position="1"/>
        <end position="18"/>
    </location>
</feature>
<dbReference type="SMART" id="SM00835">
    <property type="entry name" value="Cupin_1"/>
    <property type="match status" value="1"/>
</dbReference>
<comment type="subcellular location">
    <subcellularLocation>
        <location evidence="1">Secreted</location>
    </subcellularLocation>
</comment>